<proteinExistence type="predicted"/>
<sequence length="190" mass="19922">MNRRPRTSIPPRLQAGNTVAGILIGLLIGVLIAAGIALYINFGNKPFTQPTPNTTQSAPVASSEPRSLPGKPGDKPVDKPSYDFYKILPGGDAASVPPAASTPATEPVAADKIYLQAGAFQDPADADNLKARLALMGLEAGVQKVDTADKGVLQRVRVGPFASDADMEAARARLAQEGIESMPVRVKPRK</sequence>
<feature type="region of interest" description="Disordered" evidence="1">
    <location>
        <begin position="47"/>
        <end position="81"/>
    </location>
</feature>
<protein>
    <submittedName>
        <fullName evidence="4">SPOR domain-containing protein</fullName>
    </submittedName>
</protein>
<dbReference type="Gene3D" id="3.30.70.1070">
    <property type="entry name" value="Sporulation related repeat"/>
    <property type="match status" value="1"/>
</dbReference>
<gene>
    <name evidence="4" type="ORF">GCM10025770_17340</name>
</gene>
<comment type="caution">
    <text evidence="4">The sequence shown here is derived from an EMBL/GenBank/DDBJ whole genome shotgun (WGS) entry which is preliminary data.</text>
</comment>
<dbReference type="Pfam" id="PF05036">
    <property type="entry name" value="SPOR"/>
    <property type="match status" value="1"/>
</dbReference>
<feature type="compositionally biased region" description="Basic and acidic residues" evidence="1">
    <location>
        <begin position="72"/>
        <end position="81"/>
    </location>
</feature>
<organism evidence="4 5">
    <name type="scientific">Viridibacterium curvum</name>
    <dbReference type="NCBI Taxonomy" id="1101404"/>
    <lineage>
        <taxon>Bacteria</taxon>
        <taxon>Pseudomonadati</taxon>
        <taxon>Pseudomonadota</taxon>
        <taxon>Betaproteobacteria</taxon>
        <taxon>Rhodocyclales</taxon>
        <taxon>Rhodocyclaceae</taxon>
        <taxon>Viridibacterium</taxon>
    </lineage>
</organism>
<evidence type="ECO:0000313" key="4">
    <source>
        <dbReference type="EMBL" id="GAA5164089.1"/>
    </source>
</evidence>
<keyword evidence="2" id="KW-0812">Transmembrane</keyword>
<dbReference type="InterPro" id="IPR052521">
    <property type="entry name" value="Cell_div_SPOR-domain"/>
</dbReference>
<dbReference type="SUPFAM" id="SSF110997">
    <property type="entry name" value="Sporulation related repeat"/>
    <property type="match status" value="1"/>
</dbReference>
<reference evidence="5" key="1">
    <citation type="journal article" date="2019" name="Int. J. Syst. Evol. Microbiol.">
        <title>The Global Catalogue of Microorganisms (GCM) 10K type strain sequencing project: providing services to taxonomists for standard genome sequencing and annotation.</title>
        <authorList>
            <consortium name="The Broad Institute Genomics Platform"/>
            <consortium name="The Broad Institute Genome Sequencing Center for Infectious Disease"/>
            <person name="Wu L."/>
            <person name="Ma J."/>
        </authorList>
    </citation>
    <scope>NUCLEOTIDE SEQUENCE [LARGE SCALE GENOMIC DNA]</scope>
    <source>
        <strain evidence="5">JCM 18715</strain>
    </source>
</reference>
<dbReference type="Proteomes" id="UP001500547">
    <property type="component" value="Unassembled WGS sequence"/>
</dbReference>
<evidence type="ECO:0000256" key="1">
    <source>
        <dbReference type="SAM" id="MobiDB-lite"/>
    </source>
</evidence>
<feature type="compositionally biased region" description="Polar residues" evidence="1">
    <location>
        <begin position="47"/>
        <end position="60"/>
    </location>
</feature>
<dbReference type="EMBL" id="BAABLD010000008">
    <property type="protein sequence ID" value="GAA5164089.1"/>
    <property type="molecule type" value="Genomic_DNA"/>
</dbReference>
<dbReference type="PANTHER" id="PTHR38687:SF1">
    <property type="entry name" value="CELL DIVISION PROTEIN DEDD"/>
    <property type="match status" value="1"/>
</dbReference>
<dbReference type="InterPro" id="IPR007730">
    <property type="entry name" value="SPOR-like_dom"/>
</dbReference>
<dbReference type="RefSeq" id="WP_345532511.1">
    <property type="nucleotide sequence ID" value="NZ_BAABLD010000008.1"/>
</dbReference>
<dbReference type="PROSITE" id="PS51724">
    <property type="entry name" value="SPOR"/>
    <property type="match status" value="1"/>
</dbReference>
<name>A0ABP9QLV9_9RHOO</name>
<feature type="transmembrane region" description="Helical" evidence="2">
    <location>
        <begin position="20"/>
        <end position="42"/>
    </location>
</feature>
<evidence type="ECO:0000313" key="5">
    <source>
        <dbReference type="Proteomes" id="UP001500547"/>
    </source>
</evidence>
<feature type="domain" description="SPOR" evidence="3">
    <location>
        <begin position="107"/>
        <end position="187"/>
    </location>
</feature>
<accession>A0ABP9QLV9</accession>
<keyword evidence="2" id="KW-1133">Transmembrane helix</keyword>
<dbReference type="InterPro" id="IPR036680">
    <property type="entry name" value="SPOR-like_sf"/>
</dbReference>
<evidence type="ECO:0000259" key="3">
    <source>
        <dbReference type="PROSITE" id="PS51724"/>
    </source>
</evidence>
<dbReference type="PANTHER" id="PTHR38687">
    <property type="entry name" value="CELL DIVISION PROTEIN DEDD-RELATED"/>
    <property type="match status" value="1"/>
</dbReference>
<evidence type="ECO:0000256" key="2">
    <source>
        <dbReference type="SAM" id="Phobius"/>
    </source>
</evidence>
<keyword evidence="2" id="KW-0472">Membrane</keyword>
<keyword evidence="5" id="KW-1185">Reference proteome</keyword>